<reference evidence="1 2" key="1">
    <citation type="submission" date="2020-10" db="EMBL/GenBank/DDBJ databases">
        <title>Chromosome-scale genome assembly of the Allis shad, Alosa alosa.</title>
        <authorList>
            <person name="Margot Z."/>
            <person name="Christophe K."/>
            <person name="Cabau C."/>
            <person name="Louis A."/>
            <person name="Berthelot C."/>
            <person name="Parey E."/>
            <person name="Roest Crollius H."/>
            <person name="Montfort J."/>
            <person name="Robinson-Rechavi M."/>
            <person name="Bucao C."/>
            <person name="Bouchez O."/>
            <person name="Gislard M."/>
            <person name="Lluch J."/>
            <person name="Milhes M."/>
            <person name="Lampietro C."/>
            <person name="Lopez Roques C."/>
            <person name="Donnadieu C."/>
            <person name="Braasch I."/>
            <person name="Desvignes T."/>
            <person name="Postlethwait J."/>
            <person name="Bobe J."/>
            <person name="Guiguen Y."/>
        </authorList>
    </citation>
    <scope>NUCLEOTIDE SEQUENCE [LARGE SCALE GENOMIC DNA]</scope>
    <source>
        <strain evidence="1">M-15738</strain>
        <tissue evidence="1">Blood</tissue>
    </source>
</reference>
<evidence type="ECO:0000313" key="2">
    <source>
        <dbReference type="Proteomes" id="UP000823561"/>
    </source>
</evidence>
<organism evidence="1 2">
    <name type="scientific">Alosa alosa</name>
    <name type="common">allis shad</name>
    <dbReference type="NCBI Taxonomy" id="278164"/>
    <lineage>
        <taxon>Eukaryota</taxon>
        <taxon>Metazoa</taxon>
        <taxon>Chordata</taxon>
        <taxon>Craniata</taxon>
        <taxon>Vertebrata</taxon>
        <taxon>Euteleostomi</taxon>
        <taxon>Actinopterygii</taxon>
        <taxon>Neopterygii</taxon>
        <taxon>Teleostei</taxon>
        <taxon>Clupei</taxon>
        <taxon>Clupeiformes</taxon>
        <taxon>Clupeoidei</taxon>
        <taxon>Clupeidae</taxon>
        <taxon>Alosa</taxon>
    </lineage>
</organism>
<name>A0AAV6HKQ8_9TELE</name>
<sequence>MTLSVLSYRCFGGERPYVDPDISGTHCRLAIGHLIKEHALSQGLSRPEYLPQHRPPWWPFASVSDGKGEGRKAFTAEKLRQVVRSYNAYYNLQDAEARDAGHQQQHHYQQQHHHYQPLMQISISSQRMCSSLLRHHQQQ</sequence>
<gene>
    <name evidence="1" type="ORF">AALO_G00019990</name>
</gene>
<protein>
    <submittedName>
        <fullName evidence="1">Uncharacterized protein</fullName>
    </submittedName>
</protein>
<dbReference type="AlphaFoldDB" id="A0AAV6HKQ8"/>
<evidence type="ECO:0000313" key="1">
    <source>
        <dbReference type="EMBL" id="KAG5286892.1"/>
    </source>
</evidence>
<dbReference type="Proteomes" id="UP000823561">
    <property type="component" value="Chromosome 1"/>
</dbReference>
<accession>A0AAV6HKQ8</accession>
<keyword evidence="2" id="KW-1185">Reference proteome</keyword>
<dbReference type="EMBL" id="JADWDJ010000001">
    <property type="protein sequence ID" value="KAG5286892.1"/>
    <property type="molecule type" value="Genomic_DNA"/>
</dbReference>
<comment type="caution">
    <text evidence="1">The sequence shown here is derived from an EMBL/GenBank/DDBJ whole genome shotgun (WGS) entry which is preliminary data.</text>
</comment>
<proteinExistence type="predicted"/>